<protein>
    <submittedName>
        <fullName evidence="1">Uncharacterized protein</fullName>
    </submittedName>
</protein>
<reference evidence="1 2" key="1">
    <citation type="submission" date="2017-02" db="EMBL/GenBank/DDBJ databases">
        <authorList>
            <person name="Peterson S.W."/>
        </authorList>
    </citation>
    <scope>NUCLEOTIDE SEQUENCE [LARGE SCALE GENOMIC DNA]</scope>
    <source>
        <strain evidence="1 2">SRS1_H2-8</strain>
    </source>
</reference>
<evidence type="ECO:0000313" key="2">
    <source>
        <dbReference type="Proteomes" id="UP000239563"/>
    </source>
</evidence>
<dbReference type="EMBL" id="LT795055">
    <property type="protein sequence ID" value="SJX61385.1"/>
    <property type="molecule type" value="Genomic_DNA"/>
</dbReference>
<name>A0A2N8U8I9_9BASI</name>
<dbReference type="Proteomes" id="UP000239563">
    <property type="component" value="Chromosome II"/>
</dbReference>
<sequence>MSHSKENTFGLVTYDTAYHLLCDQGSPVPLKFAYPRACFETTFHIADNLSDPRPSELEGYIDGSGKRNFMLKPDAVVTLRSLEIHVKHTEKPPVTKEDQDCVDVIVYKLPKRSISVRETWCPGKFLPINL</sequence>
<dbReference type="AlphaFoldDB" id="A0A2N8U8I9"/>
<accession>A0A2N8U8I9</accession>
<evidence type="ECO:0000313" key="1">
    <source>
        <dbReference type="EMBL" id="SJX61385.1"/>
    </source>
</evidence>
<gene>
    <name evidence="1" type="ORF">SRS1_10430</name>
</gene>
<organism evidence="1 2">
    <name type="scientific">Sporisorium reilianum f. sp. reilianum</name>
    <dbReference type="NCBI Taxonomy" id="72559"/>
    <lineage>
        <taxon>Eukaryota</taxon>
        <taxon>Fungi</taxon>
        <taxon>Dikarya</taxon>
        <taxon>Basidiomycota</taxon>
        <taxon>Ustilaginomycotina</taxon>
        <taxon>Ustilaginomycetes</taxon>
        <taxon>Ustilaginales</taxon>
        <taxon>Ustilaginaceae</taxon>
        <taxon>Sporisorium</taxon>
    </lineage>
</organism>
<proteinExistence type="predicted"/>